<evidence type="ECO:0000313" key="11">
    <source>
        <dbReference type="Proteomes" id="UP000734854"/>
    </source>
</evidence>
<dbReference type="Gene3D" id="3.20.20.80">
    <property type="entry name" value="Glycosidases"/>
    <property type="match status" value="2"/>
</dbReference>
<dbReference type="InterPro" id="IPR005201">
    <property type="entry name" value="TIM_ENGase"/>
</dbReference>
<comment type="catalytic activity">
    <reaction evidence="7">
        <text>an N(4)-(oligosaccharide-(1-&gt;3)-[oligosaccharide-(1-&gt;6)]-beta-D-Man-(1-&gt;4)-beta-D-GlcNAc-(1-&gt;4)-alpha-D-GlcNAc)-L-asparaginyl-[protein] + H2O = an oligosaccharide-(1-&gt;3)-[oligosaccharide-(1-&gt;6)]-beta-D-Man-(1-&gt;4)-D-GlcNAc + N(4)-(N-acetyl-beta-D-glucosaminyl)-L-asparaginyl-[protein]</text>
        <dbReference type="Rhea" id="RHEA:73067"/>
        <dbReference type="Rhea" id="RHEA-COMP:12603"/>
        <dbReference type="Rhea" id="RHEA-COMP:18176"/>
        <dbReference type="ChEBI" id="CHEBI:15377"/>
        <dbReference type="ChEBI" id="CHEBI:132248"/>
        <dbReference type="ChEBI" id="CHEBI:192714"/>
        <dbReference type="ChEBI" id="CHEBI:192715"/>
        <dbReference type="EC" id="3.2.1.96"/>
    </reaction>
</comment>
<dbReference type="Pfam" id="PF25529">
    <property type="entry name" value="Ig_ENGASE1_C"/>
    <property type="match status" value="1"/>
</dbReference>
<evidence type="ECO:0000256" key="2">
    <source>
        <dbReference type="ARBA" id="ARBA00007849"/>
    </source>
</evidence>
<dbReference type="PANTHER" id="PTHR13246">
    <property type="entry name" value="ENDO BETA N-ACETYLGLUCOSAMINIDASE"/>
    <property type="match status" value="1"/>
</dbReference>
<evidence type="ECO:0000256" key="3">
    <source>
        <dbReference type="ARBA" id="ARBA00012566"/>
    </source>
</evidence>
<evidence type="ECO:0000259" key="9">
    <source>
        <dbReference type="Pfam" id="PF25529"/>
    </source>
</evidence>
<organism evidence="10 11">
    <name type="scientific">Zingiber officinale</name>
    <name type="common">Ginger</name>
    <name type="synonym">Amomum zingiber</name>
    <dbReference type="NCBI Taxonomy" id="94328"/>
    <lineage>
        <taxon>Eukaryota</taxon>
        <taxon>Viridiplantae</taxon>
        <taxon>Streptophyta</taxon>
        <taxon>Embryophyta</taxon>
        <taxon>Tracheophyta</taxon>
        <taxon>Spermatophyta</taxon>
        <taxon>Magnoliopsida</taxon>
        <taxon>Liliopsida</taxon>
        <taxon>Zingiberales</taxon>
        <taxon>Zingiberaceae</taxon>
        <taxon>Zingiber</taxon>
    </lineage>
</organism>
<dbReference type="Pfam" id="PF03644">
    <property type="entry name" value="Glyco_hydro_85"/>
    <property type="match status" value="1"/>
</dbReference>
<dbReference type="Gene3D" id="2.60.120.260">
    <property type="entry name" value="Galactose-binding domain-like"/>
    <property type="match status" value="1"/>
</dbReference>
<keyword evidence="5" id="KW-0378">Hydrolase</keyword>
<evidence type="ECO:0000256" key="7">
    <source>
        <dbReference type="ARBA" id="ARBA00034414"/>
    </source>
</evidence>
<evidence type="ECO:0000313" key="10">
    <source>
        <dbReference type="EMBL" id="KAG6535320.1"/>
    </source>
</evidence>
<dbReference type="Proteomes" id="UP000734854">
    <property type="component" value="Unassembled WGS sequence"/>
</dbReference>
<gene>
    <name evidence="10" type="ORF">ZIOFF_000285</name>
</gene>
<comment type="caution">
    <text evidence="10">The sequence shown here is derived from an EMBL/GenBank/DDBJ whole genome shotgun (WGS) entry which is preliminary data.</text>
</comment>
<dbReference type="InterPro" id="IPR032979">
    <property type="entry name" value="ENGase"/>
</dbReference>
<evidence type="ECO:0000256" key="5">
    <source>
        <dbReference type="ARBA" id="ARBA00022801"/>
    </source>
</evidence>
<dbReference type="PANTHER" id="PTHR13246:SF1">
    <property type="entry name" value="CYTOSOLIC ENDO-BETA-N-ACETYLGLUCOSAMINIDASE"/>
    <property type="match status" value="1"/>
</dbReference>
<comment type="similarity">
    <text evidence="2">Belongs to the glycosyl hydrolase 85 family.</text>
</comment>
<evidence type="ECO:0000256" key="6">
    <source>
        <dbReference type="ARBA" id="ARBA00023295"/>
    </source>
</evidence>
<dbReference type="AlphaFoldDB" id="A0A8J5M6I6"/>
<dbReference type="GO" id="GO:0033925">
    <property type="term" value="F:mannosyl-glycoprotein endo-beta-N-acetylglucosaminidase activity"/>
    <property type="evidence" value="ECO:0007669"/>
    <property type="project" value="UniProtKB-EC"/>
</dbReference>
<comment type="subcellular location">
    <subcellularLocation>
        <location evidence="1">Cytoplasm</location>
        <location evidence="1">Cytosol</location>
    </subcellularLocation>
</comment>
<accession>A0A8J5M6I6</accession>
<evidence type="ECO:0000259" key="8">
    <source>
        <dbReference type="Pfam" id="PF03644"/>
    </source>
</evidence>
<name>A0A8J5M6I6_ZINOF</name>
<keyword evidence="6" id="KW-0326">Glycosidase</keyword>
<dbReference type="InterPro" id="IPR057882">
    <property type="entry name" value="ENGase_C"/>
</dbReference>
<evidence type="ECO:0000256" key="4">
    <source>
        <dbReference type="ARBA" id="ARBA00022490"/>
    </source>
</evidence>
<keyword evidence="11" id="KW-1185">Reference proteome</keyword>
<evidence type="ECO:0000256" key="1">
    <source>
        <dbReference type="ARBA" id="ARBA00004514"/>
    </source>
</evidence>
<protein>
    <recommendedName>
        <fullName evidence="3">mannosyl-glycoprotein endo-beta-N-acetylglucosaminidase</fullName>
        <ecNumber evidence="3">3.2.1.96</ecNumber>
    </recommendedName>
</protein>
<proteinExistence type="inferred from homology"/>
<dbReference type="CDD" id="cd06547">
    <property type="entry name" value="GH85_ENGase"/>
    <property type="match status" value="1"/>
</dbReference>
<feature type="domain" description="Cytosolic endo-beta-N-acetylglucosaminidase TIM barrel" evidence="8">
    <location>
        <begin position="203"/>
        <end position="349"/>
    </location>
</feature>
<reference evidence="10 11" key="1">
    <citation type="submission" date="2020-08" db="EMBL/GenBank/DDBJ databases">
        <title>Plant Genome Project.</title>
        <authorList>
            <person name="Zhang R.-G."/>
        </authorList>
    </citation>
    <scope>NUCLEOTIDE SEQUENCE [LARGE SCALE GENOMIC DNA]</scope>
    <source>
        <tissue evidence="10">Rhizome</tissue>
    </source>
</reference>
<feature type="domain" description="Cytosolic endo-beta-N-acetylglucosaminidase C-terminal" evidence="9">
    <location>
        <begin position="544"/>
        <end position="650"/>
    </location>
</feature>
<dbReference type="GO" id="GO:0005829">
    <property type="term" value="C:cytosol"/>
    <property type="evidence" value="ECO:0007669"/>
    <property type="project" value="UniProtKB-SubCell"/>
</dbReference>
<sequence length="652" mass="73265">MEHLREIYKCLKTLVDFLLCRRDRLPKRDPKPWDPPFDPSQPSPPISYPITSLEALASRSYLRSFHFPFNRASVPLPSSAAFLPPRRRILVCHDMMGGYVDDLRVQGSGNPGAYAIWHWYLMDVFVYFSHDLVTLPPPCWTNAAHTHGVKVLGTFLVEWDEGRVICDTLLSSKESSQMYAERLTELASALGFDGWLVRVEFDVDLYDAVTIDGKLAWQNKLNDANKPFFDLCDGIFVNYTWQEGYPNVSAVNAGKRRLDVYMGIDVFGRNTFGGGEWNSNIALDALKKDDVSAAIFAPAWVYETNQKPDFQTAHNRWWGLVEQSWGILQHYPKELPFFSDFDQGHGYHFSIEGFQVAKDPWNNISSQGFQDASYSGGGNITAKGSLMDNSFFSAKLFHGQLLLDDQPVYISYSVKVDENSLFGLHLELLSETNGRTCVLIASDSESFTNAGLEYNIIIKPQIKSKVEDALAYPPWFIHEAVLTLGDYTLAGIYMVSTLKSRGLITIQNNKSSSQEGTLPETSGSSLYYASLGHISIRNKEDGAEYPPADLWITRAQNILCTSDSLGNKMLNLKLTWKLNEGSTTSFQRYNIYAQSGSGLQYLGPARAEVFYVSDLSVYIGVTTLRFIIQVRGLDGTCQKLAESPYLDLTLED</sequence>
<keyword evidence="4" id="KW-0963">Cytoplasm</keyword>
<dbReference type="EMBL" id="JACMSC010000001">
    <property type="protein sequence ID" value="KAG6535320.1"/>
    <property type="molecule type" value="Genomic_DNA"/>
</dbReference>
<dbReference type="EC" id="3.2.1.96" evidence="3"/>